<keyword evidence="2" id="KW-1185">Reference proteome</keyword>
<comment type="caution">
    <text evidence="1">The sequence shown here is derived from an EMBL/GenBank/DDBJ whole genome shotgun (WGS) entry which is preliminary data.</text>
</comment>
<evidence type="ECO:0000313" key="1">
    <source>
        <dbReference type="EMBL" id="KAJ8678944.1"/>
    </source>
</evidence>
<reference evidence="1" key="1">
    <citation type="submission" date="2023-04" db="EMBL/GenBank/DDBJ databases">
        <title>A chromosome-level genome assembly of the parasitoid wasp Eretmocerus hayati.</title>
        <authorList>
            <person name="Zhong Y."/>
            <person name="Liu S."/>
            <person name="Liu Y."/>
        </authorList>
    </citation>
    <scope>NUCLEOTIDE SEQUENCE</scope>
    <source>
        <strain evidence="1">ZJU_SS_LIU_2023</strain>
    </source>
</reference>
<sequence length="826" mass="91597">MPEKMSDRRKNLKRGRLGSRSSSEPSYSSSRSSSTTSSSSSSSDDETDAKDLKPIKEYMNDRKELAAQLFKSVKTEKIRMMLPQTLRRVEFNDLEELCAAELVGMSRTRIMCILNGQDMLQSSNTEDSDNSGPSLEIISDVEFVSDEEPVIKKEGAKSKNQMRARAIRALIRKEEGSTSKNAPSSNPQTSKSANEASNSNVSKEVQARQASLREQLEKIDVLIKHGDDEDVYVVINPAPTIELLSSESEAEDISKQTNGKLINGRASEGGKSIEKEKPAETSGSKVSESISQILTGRDKNVSENEDNDVGARKESGTARDAEMSKSPVSKFTKKGKSLDKDKDKVTKNMQRPQSQNLNLPMSVIENIDDQQKKSPDTVTEAELEDGEIVDNDDEVGEAPPTTSTSPSSNKKMKKMKRNAHIRLREKTKEADDEIRERSRSKTPDRRVPSPERSNSSVGTKKSSINKDDTIVIEESPERVCDSREVSQSLRDREDESRKAAAIDEKSLDIEEIIDLDNYPDDMGVVERSESDSETKEDSEVVETVPKQSDSAASNSNSSETWATRYIQQGDVRNVMKESKIQSEIRKRLRERQKQSKINSSPKTSDQNVPNPTSELELAKTIGSVEEYLALKKFSTTPDPEKTEESKSEACEESNKKTEESTADTKSAKIPAESSNIETETSLKEIDKDNESAKENNSISTNLRLCDIELPSDNKVAAEEDSTLRKFSADLLNKKNEKIPFIDSPELEKEEIVKSAGETEAHPVESESKASGKENTETLEDRSFSSASDSSDDNIIVKIDNINTSAITQTPKNQEEGVSSNDKDPDH</sequence>
<accession>A0ACC2P6P2</accession>
<name>A0ACC2P6P2_9HYME</name>
<protein>
    <submittedName>
        <fullName evidence="1">Uncharacterized protein</fullName>
    </submittedName>
</protein>
<proteinExistence type="predicted"/>
<dbReference type="EMBL" id="CM056742">
    <property type="protein sequence ID" value="KAJ8678944.1"/>
    <property type="molecule type" value="Genomic_DNA"/>
</dbReference>
<evidence type="ECO:0000313" key="2">
    <source>
        <dbReference type="Proteomes" id="UP001239111"/>
    </source>
</evidence>
<gene>
    <name evidence="1" type="ORF">QAD02_014731</name>
</gene>
<dbReference type="Proteomes" id="UP001239111">
    <property type="component" value="Chromosome 2"/>
</dbReference>
<organism evidence="1 2">
    <name type="scientific">Eretmocerus hayati</name>
    <dbReference type="NCBI Taxonomy" id="131215"/>
    <lineage>
        <taxon>Eukaryota</taxon>
        <taxon>Metazoa</taxon>
        <taxon>Ecdysozoa</taxon>
        <taxon>Arthropoda</taxon>
        <taxon>Hexapoda</taxon>
        <taxon>Insecta</taxon>
        <taxon>Pterygota</taxon>
        <taxon>Neoptera</taxon>
        <taxon>Endopterygota</taxon>
        <taxon>Hymenoptera</taxon>
        <taxon>Apocrita</taxon>
        <taxon>Proctotrupomorpha</taxon>
        <taxon>Chalcidoidea</taxon>
        <taxon>Aphelinidae</taxon>
        <taxon>Aphelininae</taxon>
        <taxon>Eretmocerus</taxon>
    </lineage>
</organism>